<dbReference type="EMBL" id="FXAT01000014">
    <property type="protein sequence ID" value="SMG59819.1"/>
    <property type="molecule type" value="Genomic_DNA"/>
</dbReference>
<name>A0A1X7M348_9BURK</name>
<dbReference type="STRING" id="1515439.SAMN06265784_11461"/>
<dbReference type="Pfam" id="PF02441">
    <property type="entry name" value="Flavoprotein"/>
    <property type="match status" value="1"/>
</dbReference>
<dbReference type="Proteomes" id="UP000193228">
    <property type="component" value="Unassembled WGS sequence"/>
</dbReference>
<sequence>MTRKPESKPEREPERKPAHEPAGEPARDLADFKPDARFAWCVTGSGHLLEESIALALRLPGVDLFLSAAAEEVLPLYGWSLEKLREKFRVLRDNSASGVPVGMLYHGLYHTVVIAPATSNTVAKCAYGISDTLPTNMYAQAGKQCIPGIVFACDTEPSVITHSPNEWVELRPRAIELDNVERLARFEYTTLVRSLGELEAALDQRLATLDLAWTTSSS</sequence>
<evidence type="ECO:0000256" key="1">
    <source>
        <dbReference type="SAM" id="MobiDB-lite"/>
    </source>
</evidence>
<dbReference type="InterPro" id="IPR036551">
    <property type="entry name" value="Flavin_trans-like"/>
</dbReference>
<dbReference type="Gene3D" id="3.40.50.1950">
    <property type="entry name" value="Flavin prenyltransferase-like"/>
    <property type="match status" value="1"/>
</dbReference>
<feature type="region of interest" description="Disordered" evidence="1">
    <location>
        <begin position="1"/>
        <end position="27"/>
    </location>
</feature>
<dbReference type="AlphaFoldDB" id="A0A1X7M348"/>
<accession>A0A1X7M348</accession>
<dbReference type="InterPro" id="IPR003382">
    <property type="entry name" value="Flavoprotein"/>
</dbReference>
<evidence type="ECO:0000259" key="2">
    <source>
        <dbReference type="Pfam" id="PF02441"/>
    </source>
</evidence>
<organism evidence="3 4">
    <name type="scientific">Paraburkholderia susongensis</name>
    <dbReference type="NCBI Taxonomy" id="1515439"/>
    <lineage>
        <taxon>Bacteria</taxon>
        <taxon>Pseudomonadati</taxon>
        <taxon>Pseudomonadota</taxon>
        <taxon>Betaproteobacteria</taxon>
        <taxon>Burkholderiales</taxon>
        <taxon>Burkholderiaceae</taxon>
        <taxon>Paraburkholderia</taxon>
    </lineage>
</organism>
<proteinExistence type="predicted"/>
<dbReference type="SUPFAM" id="SSF52507">
    <property type="entry name" value="Homo-oligomeric flavin-containing Cys decarboxylases, HFCD"/>
    <property type="match status" value="1"/>
</dbReference>
<evidence type="ECO:0000313" key="3">
    <source>
        <dbReference type="EMBL" id="SMG59819.1"/>
    </source>
</evidence>
<dbReference type="GO" id="GO:0003824">
    <property type="term" value="F:catalytic activity"/>
    <property type="evidence" value="ECO:0007669"/>
    <property type="project" value="InterPro"/>
</dbReference>
<protein>
    <submittedName>
        <fullName evidence="3">Flavoprotein</fullName>
    </submittedName>
</protein>
<keyword evidence="4" id="KW-1185">Reference proteome</keyword>
<dbReference type="RefSeq" id="WP_085489006.1">
    <property type="nucleotide sequence ID" value="NZ_FXAT01000014.1"/>
</dbReference>
<gene>
    <name evidence="3" type="ORF">SAMN06265784_11461</name>
</gene>
<reference evidence="4" key="1">
    <citation type="submission" date="2017-04" db="EMBL/GenBank/DDBJ databases">
        <authorList>
            <person name="Varghese N."/>
            <person name="Submissions S."/>
        </authorList>
    </citation>
    <scope>NUCLEOTIDE SEQUENCE [LARGE SCALE GENOMIC DNA]</scope>
    <source>
        <strain evidence="4">LMG 29540</strain>
    </source>
</reference>
<evidence type="ECO:0000313" key="4">
    <source>
        <dbReference type="Proteomes" id="UP000193228"/>
    </source>
</evidence>
<feature type="domain" description="Flavoprotein" evidence="2">
    <location>
        <begin position="37"/>
        <end position="160"/>
    </location>
</feature>
<dbReference type="OrthoDB" id="6382at2"/>